<dbReference type="PANTHER" id="PTHR31460:SF3">
    <property type="entry name" value="MESOCENTIN"/>
    <property type="match status" value="1"/>
</dbReference>
<dbReference type="RefSeq" id="WP_344531339.1">
    <property type="nucleotide sequence ID" value="NZ_BAAAPE010000013.1"/>
</dbReference>
<proteinExistence type="predicted"/>
<dbReference type="InterPro" id="IPR015943">
    <property type="entry name" value="WD40/YVTN_repeat-like_dom_sf"/>
</dbReference>
<sequence>MTTAKLRTLAAATAAVAASLATAAPASATPGPMPGPTVTTAYVLPGDRVYPEGIAADPRSHDVYAASWQDGTVYRMAPGHRVAERFLPPGADGRHTANGLKVDRAGRLWVTDHTTGVAVYDTRTRRLLARFDVPEPDRAAFVNDVALTPDGTAYLTDSTRAVVYRVTPRQLARARAHDGRGTLTPRYDLAGEATALNGIVAAPSGRFLLTVDMESGALFRLDAGSETFRPVALRGGDLRQGDGLELRGRTLWAVHNRDHALSRWHLGDDGRTARQERRVTDRRLALPTTLVRERGELLVVRSQFDKGGPMGPGTPDTPFSIAAVKGL</sequence>
<keyword evidence="1" id="KW-0732">Signal</keyword>
<name>A0ABN2W9Y7_9ACTN</name>
<protein>
    <recommendedName>
        <fullName evidence="4">Superoxide dismutase</fullName>
    </recommendedName>
</protein>
<dbReference type="PANTHER" id="PTHR31460">
    <property type="match status" value="1"/>
</dbReference>
<evidence type="ECO:0000256" key="1">
    <source>
        <dbReference type="SAM" id="SignalP"/>
    </source>
</evidence>
<keyword evidence="3" id="KW-1185">Reference proteome</keyword>
<evidence type="ECO:0008006" key="4">
    <source>
        <dbReference type="Google" id="ProtNLM"/>
    </source>
</evidence>
<evidence type="ECO:0000313" key="2">
    <source>
        <dbReference type="EMBL" id="GAA2085916.1"/>
    </source>
</evidence>
<gene>
    <name evidence="2" type="ORF">GCM10009801_47950</name>
</gene>
<evidence type="ECO:0000313" key="3">
    <source>
        <dbReference type="Proteomes" id="UP001500016"/>
    </source>
</evidence>
<dbReference type="EMBL" id="BAAAPE010000013">
    <property type="protein sequence ID" value="GAA2085916.1"/>
    <property type="molecule type" value="Genomic_DNA"/>
</dbReference>
<feature type="chain" id="PRO_5046532703" description="Superoxide dismutase" evidence="1">
    <location>
        <begin position="29"/>
        <end position="327"/>
    </location>
</feature>
<dbReference type="SUPFAM" id="SSF63829">
    <property type="entry name" value="Calcium-dependent phosphotriesterase"/>
    <property type="match status" value="1"/>
</dbReference>
<dbReference type="Gene3D" id="2.130.10.10">
    <property type="entry name" value="YVTN repeat-like/Quinoprotein amine dehydrogenase"/>
    <property type="match status" value="1"/>
</dbReference>
<comment type="caution">
    <text evidence="2">The sequence shown here is derived from an EMBL/GenBank/DDBJ whole genome shotgun (WGS) entry which is preliminary data.</text>
</comment>
<dbReference type="InterPro" id="IPR053224">
    <property type="entry name" value="Sensory_adhesion_molecule"/>
</dbReference>
<organism evidence="2 3">
    <name type="scientific">Streptomyces albiaxialis</name>
    <dbReference type="NCBI Taxonomy" id="329523"/>
    <lineage>
        <taxon>Bacteria</taxon>
        <taxon>Bacillati</taxon>
        <taxon>Actinomycetota</taxon>
        <taxon>Actinomycetes</taxon>
        <taxon>Kitasatosporales</taxon>
        <taxon>Streptomycetaceae</taxon>
        <taxon>Streptomyces</taxon>
    </lineage>
</organism>
<dbReference type="Proteomes" id="UP001500016">
    <property type="component" value="Unassembled WGS sequence"/>
</dbReference>
<reference evidence="2 3" key="1">
    <citation type="journal article" date="2019" name="Int. J. Syst. Evol. Microbiol.">
        <title>The Global Catalogue of Microorganisms (GCM) 10K type strain sequencing project: providing services to taxonomists for standard genome sequencing and annotation.</title>
        <authorList>
            <consortium name="The Broad Institute Genomics Platform"/>
            <consortium name="The Broad Institute Genome Sequencing Center for Infectious Disease"/>
            <person name="Wu L."/>
            <person name="Ma J."/>
        </authorList>
    </citation>
    <scope>NUCLEOTIDE SEQUENCE [LARGE SCALE GENOMIC DNA]</scope>
    <source>
        <strain evidence="2 3">JCM 15478</strain>
    </source>
</reference>
<accession>A0ABN2W9Y7</accession>
<feature type="signal peptide" evidence="1">
    <location>
        <begin position="1"/>
        <end position="28"/>
    </location>
</feature>